<keyword evidence="5" id="KW-0539">Nucleus</keyword>
<keyword evidence="4" id="KW-0819">tRNA processing</keyword>
<dbReference type="GO" id="GO:0033588">
    <property type="term" value="C:elongator holoenzyme complex"/>
    <property type="evidence" value="ECO:0007669"/>
    <property type="project" value="InterPro"/>
</dbReference>
<evidence type="ECO:0000256" key="3">
    <source>
        <dbReference type="ARBA" id="ARBA00022490"/>
    </source>
</evidence>
<dbReference type="Pfam" id="PF23797">
    <property type="entry name" value="Beta-prop_ELP1_2nd"/>
    <property type="match status" value="1"/>
</dbReference>
<evidence type="ECO:0000256" key="2">
    <source>
        <dbReference type="ARBA" id="ARBA00006086"/>
    </source>
</evidence>
<dbReference type="GO" id="GO:0005634">
    <property type="term" value="C:nucleus"/>
    <property type="evidence" value="ECO:0007669"/>
    <property type="project" value="UniProtKB-SubCell"/>
</dbReference>
<feature type="domain" description="ELP1 TPR" evidence="9">
    <location>
        <begin position="915"/>
        <end position="1006"/>
    </location>
</feature>
<dbReference type="AlphaFoldDB" id="A0A9N8UW12"/>
<evidence type="ECO:0000259" key="9">
    <source>
        <dbReference type="Pfam" id="PF23878"/>
    </source>
</evidence>
<evidence type="ECO:0000313" key="13">
    <source>
        <dbReference type="Proteomes" id="UP000789706"/>
    </source>
</evidence>
<comment type="similarity">
    <text evidence="2 5">Belongs to the ELP1/IKA1 family.</text>
</comment>
<dbReference type="Proteomes" id="UP000789706">
    <property type="component" value="Unassembled WGS sequence"/>
</dbReference>
<evidence type="ECO:0000259" key="7">
    <source>
        <dbReference type="Pfam" id="PF04762"/>
    </source>
</evidence>
<evidence type="ECO:0000256" key="6">
    <source>
        <dbReference type="SAM" id="MobiDB-lite"/>
    </source>
</evidence>
<dbReference type="EMBL" id="CAJVPK010000018">
    <property type="protein sequence ID" value="CAG8433717.1"/>
    <property type="molecule type" value="Genomic_DNA"/>
</dbReference>
<name>A0A9N8UW12_9GLOM</name>
<feature type="domain" description="ELP1 N-terminal second beta-propeller" evidence="8">
    <location>
        <begin position="398"/>
        <end position="687"/>
    </location>
</feature>
<evidence type="ECO:0000259" key="11">
    <source>
        <dbReference type="Pfam" id="PF23936"/>
    </source>
</evidence>
<evidence type="ECO:0000256" key="5">
    <source>
        <dbReference type="PIRNR" id="PIRNR017233"/>
    </source>
</evidence>
<feature type="compositionally biased region" description="Basic residues" evidence="6">
    <location>
        <begin position="1144"/>
        <end position="1155"/>
    </location>
</feature>
<dbReference type="InterPro" id="IPR056166">
    <property type="entry name" value="TPR_ELP1"/>
</dbReference>
<dbReference type="InterPro" id="IPR056165">
    <property type="entry name" value="Beta-prop_ELP1_2nd"/>
</dbReference>
<dbReference type="GO" id="GO:0002926">
    <property type="term" value="P:tRNA wobble base 5-methoxycarbonylmethyl-2-thiouridinylation"/>
    <property type="evidence" value="ECO:0007669"/>
    <property type="project" value="TreeGrafter"/>
</dbReference>
<dbReference type="GO" id="GO:0005829">
    <property type="term" value="C:cytosol"/>
    <property type="evidence" value="ECO:0007669"/>
    <property type="project" value="TreeGrafter"/>
</dbReference>
<dbReference type="InterPro" id="IPR056167">
    <property type="entry name" value="A-sol_ELP1"/>
</dbReference>
<comment type="subcellular location">
    <subcellularLocation>
        <location evidence="5">Cytoplasm</location>
    </subcellularLocation>
    <subcellularLocation>
        <location evidence="5">Nucleus</location>
    </subcellularLocation>
</comment>
<sequence>MKSLTLLSETIVPECIPFGNHLKRTFHTINPDNGDFYFVRFPNPSFSNVELVKCSETETLCPKISVIAVFSNGDPIQELEEVICGIKFLVDTQSICVAFINGDIVTVHLDGLNDNDENEENDELIELVGSIDSLIKCMEWSPDEELVIFVTGNDTILEMTKDFDVITEFPINVEDLGEAVSISVGWGKKETQFHGSEGKLAAQRVVDITNFTLSNDDDFKPRISWHYDGNMFCCSAIDTNRGLRVIRVYNREGVLQSTSEPVDKLSYTLSWRPSGNLIASNQKFPDKHEIIFFEKNGLRHEILWNCDSTILAIWLERGDSQSEKSSCVQLWNMNNYHWYLKQEILMKADDSVISVSWDPETALRLYIVTQKKFHKFEFAWDNLCSNYINEKNAAAIAVIDGSSVYLTPFRFLNVPPPMCAFSVKLESPASFVSFSPNNGGNDFAVLQINQMISFFDWEGAMNKPCTPPTLIGSIKLKLLDSKDCGFIRQIAWINKEILLCILNDPENKSDDLFLVKMDFKEEFNPIIQYVEKICNPFVIKRLNWNPKNEKIYLISNDGIVFDVEINLDQFNGKDEKNNYIKVSDSPFICFPEPCTWVESTKIGTEERIETVIIGLSENNKLYANEKLVTTGCTSFFIHNNFLILTTLSHVARFLPLRVNLSDLKISESETLPYDETIRRIERGSKIVCAVYYDVSLILQMPRGNLETISPRALVLASVRDALNQLDYKSAYIDCRKHRIDLNILYDHSPETFLKNVRSFVLQVEKVDYLNLFLSNLRNEDVTLTMYPPVGNSNKIDSTQDISTKVNTICDAIREVLETLDSKTYLKSIITTYVRRSPPDLESSLGLLVKLKDKDPDLAEDAIKFSIFLVDADQLFDVALGMYDFRLVLMVAQQSQKDPREYLPFLADLENYPMHYQRFKIDDHLHRYEKALKNLSLAGDENFEECLKYIVKHNLYKPAISLFSNSKEKYKRIMFIYGDYLFKESNYVEAGLDKRKAIVAYKNAGSWQILEDKRQYQEAAQILLDYVKETEKSIELLCKGHHWVEAIRVSYLHNREDLIQTNIRPSHVQLLQDVNSMLDQLNQQTTRLKEIRTNKANQPEPELLNYDKSIDNIDMFSDTSSMVSGFSRYTQSNTQLSIHSSRSSKSAKSRRRTERKKARVEISNLLKCLITLGIMKSAQQIQMVFSKLEESIKKNIDEIFDVPLNTSTETTIMEDDLTIDKQPTLKVIEKPKISELNWKLQIII</sequence>
<feature type="domain" description="ELP1 TPR" evidence="9">
    <location>
        <begin position="1009"/>
        <end position="1047"/>
    </location>
</feature>
<dbReference type="PANTHER" id="PTHR12747">
    <property type="entry name" value="ELONGATOR COMPLEX PROTEIN 1"/>
    <property type="match status" value="1"/>
</dbReference>
<feature type="domain" description="ELP1 first N-terminal beta-propeller" evidence="7">
    <location>
        <begin position="1"/>
        <end position="360"/>
    </location>
</feature>
<dbReference type="OrthoDB" id="40048at2759"/>
<dbReference type="InterPro" id="IPR006849">
    <property type="entry name" value="Elp1"/>
</dbReference>
<dbReference type="InterPro" id="IPR056164">
    <property type="entry name" value="Beta-prop_ELP1_1st"/>
</dbReference>
<dbReference type="SUPFAM" id="SSF82171">
    <property type="entry name" value="DPP6 N-terminal domain-like"/>
    <property type="match status" value="1"/>
</dbReference>
<comment type="pathway">
    <text evidence="1">tRNA modification; 5-methoxycarbonylmethyl-2-thiouridine-tRNA biosynthesis.</text>
</comment>
<protein>
    <recommendedName>
        <fullName evidence="5">Elongator complex protein 1</fullName>
    </recommendedName>
</protein>
<dbReference type="Pfam" id="PF23878">
    <property type="entry name" value="TPR_ELP1"/>
    <property type="match status" value="2"/>
</dbReference>
<organism evidence="12 13">
    <name type="scientific">Diversispora eburnea</name>
    <dbReference type="NCBI Taxonomy" id="1213867"/>
    <lineage>
        <taxon>Eukaryota</taxon>
        <taxon>Fungi</taxon>
        <taxon>Fungi incertae sedis</taxon>
        <taxon>Mucoromycota</taxon>
        <taxon>Glomeromycotina</taxon>
        <taxon>Glomeromycetes</taxon>
        <taxon>Diversisporales</taxon>
        <taxon>Diversisporaceae</taxon>
        <taxon>Diversispora</taxon>
    </lineage>
</organism>
<proteinExistence type="inferred from homology"/>
<accession>A0A9N8UW12</accession>
<dbReference type="Pfam" id="PF23925">
    <property type="entry name" value="A-sol_ELP1"/>
    <property type="match status" value="1"/>
</dbReference>
<keyword evidence="3 5" id="KW-0963">Cytoplasm</keyword>
<comment type="caution">
    <text evidence="12">The sequence shown here is derived from an EMBL/GenBank/DDBJ whole genome shotgun (WGS) entry which is preliminary data.</text>
</comment>
<evidence type="ECO:0000256" key="1">
    <source>
        <dbReference type="ARBA" id="ARBA00005043"/>
    </source>
</evidence>
<dbReference type="Pfam" id="PF04762">
    <property type="entry name" value="Beta-prop_ELP1_1st"/>
    <property type="match status" value="1"/>
</dbReference>
<evidence type="ECO:0000259" key="8">
    <source>
        <dbReference type="Pfam" id="PF23797"/>
    </source>
</evidence>
<dbReference type="PIRSF" id="PIRSF017233">
    <property type="entry name" value="IKAP"/>
    <property type="match status" value="1"/>
</dbReference>
<feature type="domain" description="ELP1 alpha-solenoid" evidence="10">
    <location>
        <begin position="711"/>
        <end position="908"/>
    </location>
</feature>
<reference evidence="12" key="1">
    <citation type="submission" date="2021-06" db="EMBL/GenBank/DDBJ databases">
        <authorList>
            <person name="Kallberg Y."/>
            <person name="Tangrot J."/>
            <person name="Rosling A."/>
        </authorList>
    </citation>
    <scope>NUCLEOTIDE SEQUENCE</scope>
    <source>
        <strain evidence="12">AZ414A</strain>
    </source>
</reference>
<dbReference type="Pfam" id="PF23936">
    <property type="entry name" value="HB_ELP1"/>
    <property type="match status" value="1"/>
</dbReference>
<gene>
    <name evidence="12" type="ORF">DEBURN_LOCUS546</name>
</gene>
<dbReference type="PANTHER" id="PTHR12747:SF0">
    <property type="entry name" value="ELONGATOR COMPLEX PROTEIN 1"/>
    <property type="match status" value="1"/>
</dbReference>
<feature type="domain" description="ELP1 three-helical bundle" evidence="11">
    <location>
        <begin position="1056"/>
        <end position="1158"/>
    </location>
</feature>
<dbReference type="GO" id="GO:0000049">
    <property type="term" value="F:tRNA binding"/>
    <property type="evidence" value="ECO:0007669"/>
    <property type="project" value="TreeGrafter"/>
</dbReference>
<evidence type="ECO:0000259" key="10">
    <source>
        <dbReference type="Pfam" id="PF23925"/>
    </source>
</evidence>
<evidence type="ECO:0000313" key="12">
    <source>
        <dbReference type="EMBL" id="CAG8433717.1"/>
    </source>
</evidence>
<feature type="region of interest" description="Disordered" evidence="6">
    <location>
        <begin position="1133"/>
        <end position="1155"/>
    </location>
</feature>
<dbReference type="InterPro" id="IPR056169">
    <property type="entry name" value="HB_ELP1"/>
</dbReference>
<keyword evidence="13" id="KW-1185">Reference proteome</keyword>
<comment type="function">
    <text evidence="5">Component of the elongator complex which is required for multiple tRNA modifications, including mcm5U (5-methoxycarbonylmethyl uridine), mcm5s2U (5-methoxycarbonylmethyl-2-thiouridine), and ncm5U (5-carbamoylmethyl uridine). The elongator complex catalyzes formation of carboxymethyluridine in the wobble base at position 34 in tRNAs.</text>
</comment>
<evidence type="ECO:0000256" key="4">
    <source>
        <dbReference type="ARBA" id="ARBA00022694"/>
    </source>
</evidence>